<sequence>MKSPTLTVISPNGDELIKANSGYGATDFSFVDRKTNEQFSTIKKRSLAYDNIKENLVNHDGYHIDNTNHDSLTSLALIAMSIMVDIYFFNN</sequence>
<dbReference type="Proteomes" id="UP000678228">
    <property type="component" value="Unassembled WGS sequence"/>
</dbReference>
<dbReference type="EMBL" id="JAGKSQ010000021">
    <property type="protein sequence ID" value="MBP3953650.1"/>
    <property type="molecule type" value="Genomic_DNA"/>
</dbReference>
<dbReference type="AlphaFoldDB" id="A0A941AQ95"/>
<keyword evidence="2" id="KW-1185">Reference proteome</keyword>
<accession>A0A941AQ95</accession>
<evidence type="ECO:0000313" key="1">
    <source>
        <dbReference type="EMBL" id="MBP3953650.1"/>
    </source>
</evidence>
<evidence type="ECO:0000313" key="2">
    <source>
        <dbReference type="Proteomes" id="UP000678228"/>
    </source>
</evidence>
<reference evidence="1" key="1">
    <citation type="submission" date="2021-03" db="EMBL/GenBank/DDBJ databases">
        <title>Bacillus suaedae sp. nov., isolated from Suaeda aralocaspica.</title>
        <authorList>
            <person name="Lei R.F.R."/>
        </authorList>
    </citation>
    <scope>NUCLEOTIDE SEQUENCE</scope>
    <source>
        <strain evidence="1">YZJH907-2</strain>
    </source>
</reference>
<organism evidence="1 2">
    <name type="scientific">Halalkalibacter suaedae</name>
    <dbReference type="NCBI Taxonomy" id="2822140"/>
    <lineage>
        <taxon>Bacteria</taxon>
        <taxon>Bacillati</taxon>
        <taxon>Bacillota</taxon>
        <taxon>Bacilli</taxon>
        <taxon>Bacillales</taxon>
        <taxon>Bacillaceae</taxon>
        <taxon>Halalkalibacter</taxon>
    </lineage>
</organism>
<comment type="caution">
    <text evidence="1">The sequence shown here is derived from an EMBL/GenBank/DDBJ whole genome shotgun (WGS) entry which is preliminary data.</text>
</comment>
<protein>
    <submittedName>
        <fullName evidence="1">Uncharacterized protein</fullName>
    </submittedName>
</protein>
<dbReference type="RefSeq" id="WP_210599504.1">
    <property type="nucleotide sequence ID" value="NZ_JAGKSQ010000021.1"/>
</dbReference>
<gene>
    <name evidence="1" type="ORF">J7W16_21550</name>
</gene>
<proteinExistence type="predicted"/>
<name>A0A941AQ95_9BACI</name>